<organism evidence="1">
    <name type="scientific">Vibrio tasmaniensis</name>
    <dbReference type="NCBI Taxonomy" id="212663"/>
    <lineage>
        <taxon>Bacteria</taxon>
        <taxon>Pseudomonadati</taxon>
        <taxon>Pseudomonadota</taxon>
        <taxon>Gammaproteobacteria</taxon>
        <taxon>Vibrionales</taxon>
        <taxon>Vibrionaceae</taxon>
        <taxon>Vibrio</taxon>
    </lineage>
</organism>
<evidence type="ECO:0000313" key="1">
    <source>
        <dbReference type="EMBL" id="AKN37606.1"/>
    </source>
</evidence>
<sequence length="75" mass="8295">MIVARSLSPAEPDLMEGRTLALLRILSLEGVEMVQYHAPKGGWTHDALECVDYFSVSPDGWDAYLGEQWIGSSEV</sequence>
<protein>
    <submittedName>
        <fullName evidence="1">Uncharacterized protein</fullName>
    </submittedName>
</protein>
<dbReference type="AlphaFoldDB" id="A0A0H3ZVU2"/>
<accession>A0A0H3ZVU2</accession>
<dbReference type="EMBL" id="KP795541">
    <property type="protein sequence ID" value="AKN37606.1"/>
    <property type="molecule type" value="Genomic_DNA"/>
</dbReference>
<reference evidence="1" key="1">
    <citation type="journal article" date="2015" name="MBio">
        <title>Eco-Evolutionary Dynamics of Episomes among Ecologically Cohesive Bacterial Populations.</title>
        <authorList>
            <person name="Xue H."/>
            <person name="Cordero O.X."/>
            <person name="Camas F.M."/>
            <person name="Trimble W."/>
            <person name="Meyer F."/>
            <person name="Guglielmini J."/>
            <person name="Rocha E.P."/>
            <person name="Polz M.F."/>
        </authorList>
    </citation>
    <scope>NUCLEOTIDE SEQUENCE</scope>
    <source>
        <strain evidence="1">FF_375</strain>
    </source>
</reference>
<name>A0A0H3ZVU2_9VIBR</name>
<proteinExistence type="predicted"/>